<organism evidence="2 3">
    <name type="scientific">Syntrophothermus lipocalidus (strain DSM 12680 / TGB-C1)</name>
    <dbReference type="NCBI Taxonomy" id="643648"/>
    <lineage>
        <taxon>Bacteria</taxon>
        <taxon>Bacillati</taxon>
        <taxon>Bacillota</taxon>
        <taxon>Clostridia</taxon>
        <taxon>Eubacteriales</taxon>
        <taxon>Syntrophomonadaceae</taxon>
        <taxon>Syntrophothermus</taxon>
    </lineage>
</organism>
<evidence type="ECO:0000256" key="1">
    <source>
        <dbReference type="SAM" id="MobiDB-lite"/>
    </source>
</evidence>
<keyword evidence="3" id="KW-1185">Reference proteome</keyword>
<reference evidence="2 3" key="2">
    <citation type="journal article" date="2010" name="Stand. Genomic Sci.">
        <title>Complete genome sequence of Syntrophothermus lipocalidus type strain (TGB-C1).</title>
        <authorList>
            <person name="Djao O.D."/>
            <person name="Zhang X."/>
            <person name="Lucas S."/>
            <person name="Lapidus A."/>
            <person name="Del Rio T.G."/>
            <person name="Nolan M."/>
            <person name="Tice H."/>
            <person name="Cheng J.F."/>
            <person name="Han C."/>
            <person name="Tapia R."/>
            <person name="Goodwin L."/>
            <person name="Pitluck S."/>
            <person name="Liolios K."/>
            <person name="Ivanova N."/>
            <person name="Mavromatis K."/>
            <person name="Mikhailova N."/>
            <person name="Ovchinnikova G."/>
            <person name="Pati A."/>
            <person name="Brambilla E."/>
            <person name="Chen A."/>
            <person name="Palaniappan K."/>
            <person name="Land M."/>
            <person name="Hauser L."/>
            <person name="Chang Y.J."/>
            <person name="Jeffries C.D."/>
            <person name="Rohde M."/>
            <person name="Sikorski J."/>
            <person name="Spring S."/>
            <person name="Goker M."/>
            <person name="Detter J.C."/>
            <person name="Woyke T."/>
            <person name="Bristow J."/>
            <person name="Eisen J.A."/>
            <person name="Markowitz V."/>
            <person name="Hugenholtz P."/>
            <person name="Kyrpides N.C."/>
            <person name="Klenk H.P."/>
        </authorList>
    </citation>
    <scope>NUCLEOTIDE SEQUENCE [LARGE SCALE GENOMIC DNA]</scope>
    <source>
        <strain evidence="3">DSM 12680 / TGB-C1</strain>
    </source>
</reference>
<dbReference type="HOGENOM" id="CLU_169649_1_0_9"/>
<reference evidence="3" key="1">
    <citation type="journal article" date="2010" name="Stand. Genomic Sci.">
        <title>Complete genome sequence of Syntrophothermus lipocalidus type strain (TGB-C1T).</title>
        <authorList>
            <consortium name="US DOE Joint Genome Institute (JGI-PGF)"/>
            <person name="Djao O."/>
            <person name="Zhang X."/>
            <person name="Lucas S."/>
            <person name="Lapidus A."/>
            <person name="Glavina Del Rio T."/>
            <person name="Nolan M."/>
            <person name="Tice H."/>
            <person name="Cheng J."/>
            <person name="Han C."/>
            <person name="Tapia R."/>
            <person name="Goodwin L."/>
            <person name="Pitluck S."/>
            <person name="Liolios K."/>
            <person name="Ivanova N."/>
            <person name="Mavromatis K."/>
            <person name="Mikhailova N."/>
            <person name="Ovchinnikova G."/>
            <person name="Pati A."/>
            <person name="Brambilla E."/>
            <person name="Chen A."/>
            <person name="Palaniappan K."/>
            <person name="Land M."/>
            <person name="Hauser L."/>
            <person name="Chang Y."/>
            <person name="Jeffries C."/>
            <person name="Rohde M."/>
            <person name="Sikorski J."/>
            <person name="Spring S."/>
            <person name="Goker M."/>
            <person name="Detter J."/>
            <person name="Woyke T."/>
            <person name="Bristow J."/>
            <person name="Eisen J."/>
            <person name="Markowitz V."/>
            <person name="Hugenholtz P."/>
            <person name="Kyrpides N."/>
            <person name="Klenk H."/>
        </authorList>
    </citation>
    <scope>NUCLEOTIDE SEQUENCE [LARGE SCALE GENOMIC DNA]</scope>
    <source>
        <strain evidence="3">DSM 12680 / TGB-C1</strain>
    </source>
</reference>
<dbReference type="KEGG" id="slp:Slip_0984"/>
<dbReference type="Proteomes" id="UP000000378">
    <property type="component" value="Chromosome"/>
</dbReference>
<name>D7CM28_SYNLT</name>
<dbReference type="AlphaFoldDB" id="D7CM28"/>
<protein>
    <submittedName>
        <fullName evidence="2">Uncharacterized protein</fullName>
    </submittedName>
</protein>
<dbReference type="STRING" id="643648.Slip_0984"/>
<feature type="region of interest" description="Disordered" evidence="1">
    <location>
        <begin position="47"/>
        <end position="108"/>
    </location>
</feature>
<evidence type="ECO:0000313" key="2">
    <source>
        <dbReference type="EMBL" id="ADI01763.1"/>
    </source>
</evidence>
<dbReference type="RefSeq" id="WP_013175165.1">
    <property type="nucleotide sequence ID" value="NC_014220.1"/>
</dbReference>
<proteinExistence type="predicted"/>
<dbReference type="eggNOG" id="ENOG50328KM">
    <property type="taxonomic scope" value="Bacteria"/>
</dbReference>
<evidence type="ECO:0000313" key="3">
    <source>
        <dbReference type="Proteomes" id="UP000000378"/>
    </source>
</evidence>
<feature type="compositionally biased region" description="Basic and acidic residues" evidence="1">
    <location>
        <begin position="61"/>
        <end position="70"/>
    </location>
</feature>
<gene>
    <name evidence="2" type="ordered locus">Slip_0984</name>
</gene>
<dbReference type="EMBL" id="CP002048">
    <property type="protein sequence ID" value="ADI01763.1"/>
    <property type="molecule type" value="Genomic_DNA"/>
</dbReference>
<accession>D7CM28</accession>
<sequence length="108" mass="12237">MTVRTVDLQVLIPRSSEVARVQHNQQQANQNQQQELTAQLLQQTVRNENTINPSLEGQKALIREREEKGRKDKKRQAAAGKTENEENKLEQGPLWESPGLGGRIDIKA</sequence>